<evidence type="ECO:0000256" key="8">
    <source>
        <dbReference type="RuleBase" id="RU363108"/>
    </source>
</evidence>
<comment type="caution">
    <text evidence="9">The sequence shown here is derived from an EMBL/GenBank/DDBJ whole genome shotgun (WGS) entry which is preliminary data.</text>
</comment>
<keyword evidence="10" id="KW-1185">Reference proteome</keyword>
<dbReference type="AlphaFoldDB" id="A0AAD8EPH0"/>
<dbReference type="PANTHER" id="PTHR21143:SF134">
    <property type="entry name" value="GUSTATORY RECEPTOR"/>
    <property type="match status" value="1"/>
</dbReference>
<dbReference type="GO" id="GO:0030425">
    <property type="term" value="C:dendrite"/>
    <property type="evidence" value="ECO:0007669"/>
    <property type="project" value="TreeGrafter"/>
</dbReference>
<comment type="caution">
    <text evidence="8">Lacks conserved residue(s) required for the propagation of feature annotation.</text>
</comment>
<organism evidence="9 10">
    <name type="scientific">Diploptera punctata</name>
    <name type="common">Pacific beetle cockroach</name>
    <dbReference type="NCBI Taxonomy" id="6984"/>
    <lineage>
        <taxon>Eukaryota</taxon>
        <taxon>Metazoa</taxon>
        <taxon>Ecdysozoa</taxon>
        <taxon>Arthropoda</taxon>
        <taxon>Hexapoda</taxon>
        <taxon>Insecta</taxon>
        <taxon>Pterygota</taxon>
        <taxon>Neoptera</taxon>
        <taxon>Polyneoptera</taxon>
        <taxon>Dictyoptera</taxon>
        <taxon>Blattodea</taxon>
        <taxon>Blaberoidea</taxon>
        <taxon>Blaberidae</taxon>
        <taxon>Diplopterinae</taxon>
        <taxon>Diploptera</taxon>
    </lineage>
</organism>
<dbReference type="GO" id="GO:0007165">
    <property type="term" value="P:signal transduction"/>
    <property type="evidence" value="ECO:0007669"/>
    <property type="project" value="UniProtKB-KW"/>
</dbReference>
<evidence type="ECO:0000256" key="5">
    <source>
        <dbReference type="ARBA" id="ARBA00023136"/>
    </source>
</evidence>
<keyword evidence="7 8" id="KW-0807">Transducer</keyword>
<dbReference type="GO" id="GO:0050909">
    <property type="term" value="P:sensory perception of taste"/>
    <property type="evidence" value="ECO:0007669"/>
    <property type="project" value="InterPro"/>
</dbReference>
<dbReference type="GO" id="GO:0008049">
    <property type="term" value="P:male courtship behavior"/>
    <property type="evidence" value="ECO:0007669"/>
    <property type="project" value="TreeGrafter"/>
</dbReference>
<dbReference type="Pfam" id="PF08395">
    <property type="entry name" value="7tm_7"/>
    <property type="match status" value="1"/>
</dbReference>
<evidence type="ECO:0000256" key="4">
    <source>
        <dbReference type="ARBA" id="ARBA00022989"/>
    </source>
</evidence>
<feature type="transmembrane region" description="Helical" evidence="8">
    <location>
        <begin position="65"/>
        <end position="89"/>
    </location>
</feature>
<evidence type="ECO:0000256" key="2">
    <source>
        <dbReference type="ARBA" id="ARBA00022475"/>
    </source>
</evidence>
<keyword evidence="6 8" id="KW-0675">Receptor</keyword>
<comment type="similarity">
    <text evidence="8">Belongs to the insect chemoreceptor superfamily. Gustatory receptor (GR) family.</text>
</comment>
<gene>
    <name evidence="9" type="ORF">L9F63_010961</name>
</gene>
<feature type="transmembrane region" description="Helical" evidence="8">
    <location>
        <begin position="339"/>
        <end position="362"/>
    </location>
</feature>
<dbReference type="GO" id="GO:0007635">
    <property type="term" value="P:chemosensory behavior"/>
    <property type="evidence" value="ECO:0007669"/>
    <property type="project" value="TreeGrafter"/>
</dbReference>
<feature type="transmembrane region" description="Helical" evidence="8">
    <location>
        <begin position="451"/>
        <end position="474"/>
    </location>
</feature>
<accession>A0AAD8EPH0</accession>
<reference evidence="9" key="2">
    <citation type="submission" date="2023-05" db="EMBL/GenBank/DDBJ databases">
        <authorList>
            <person name="Fouks B."/>
        </authorList>
    </citation>
    <scope>NUCLEOTIDE SEQUENCE</scope>
    <source>
        <strain evidence="9">Stay&amp;Tobe</strain>
        <tissue evidence="9">Testes</tissue>
    </source>
</reference>
<protein>
    <recommendedName>
        <fullName evidence="8">Gustatory receptor</fullName>
    </recommendedName>
</protein>
<keyword evidence="5 8" id="KW-0472">Membrane</keyword>
<dbReference type="InterPro" id="IPR013604">
    <property type="entry name" value="7TM_chemorcpt"/>
</dbReference>
<feature type="transmembrane region" description="Helical" evidence="8">
    <location>
        <begin position="20"/>
        <end position="45"/>
    </location>
</feature>
<reference evidence="9" key="1">
    <citation type="journal article" date="2023" name="IScience">
        <title>Live-bearing cockroach genome reveals convergent evolutionary mechanisms linked to viviparity in insects and beyond.</title>
        <authorList>
            <person name="Fouks B."/>
            <person name="Harrison M.C."/>
            <person name="Mikhailova A.A."/>
            <person name="Marchal E."/>
            <person name="English S."/>
            <person name="Carruthers M."/>
            <person name="Jennings E.C."/>
            <person name="Chiamaka E.L."/>
            <person name="Frigard R.A."/>
            <person name="Pippel M."/>
            <person name="Attardo G.M."/>
            <person name="Benoit J.B."/>
            <person name="Bornberg-Bauer E."/>
            <person name="Tobe S.S."/>
        </authorList>
    </citation>
    <scope>NUCLEOTIDE SEQUENCE</scope>
    <source>
        <strain evidence="9">Stay&amp;Tobe</strain>
    </source>
</reference>
<evidence type="ECO:0000256" key="3">
    <source>
        <dbReference type="ARBA" id="ARBA00022692"/>
    </source>
</evidence>
<keyword evidence="4 8" id="KW-1133">Transmembrane helix</keyword>
<evidence type="ECO:0000256" key="1">
    <source>
        <dbReference type="ARBA" id="ARBA00004651"/>
    </source>
</evidence>
<keyword evidence="2 8" id="KW-1003">Cell membrane</keyword>
<dbReference type="GO" id="GO:0030424">
    <property type="term" value="C:axon"/>
    <property type="evidence" value="ECO:0007669"/>
    <property type="project" value="TreeGrafter"/>
</dbReference>
<dbReference type="EMBL" id="JASPKZ010001228">
    <property type="protein sequence ID" value="KAJ9598345.1"/>
    <property type="molecule type" value="Genomic_DNA"/>
</dbReference>
<name>A0AAD8EPH0_DIPPU</name>
<dbReference type="Proteomes" id="UP001233999">
    <property type="component" value="Unassembled WGS sequence"/>
</dbReference>
<sequence length="477" mass="54331">MEDARSLISAIRPLYYISKLCGLASYGIFSVLWSLLQLAIVSSGFVISLRHKMSSTYKTMASKAVVADVCMSVLLFGTAISSLLLGFTINRKKLYEILRKMSLLDQIILRNRLWKVYKKMLLFLVVELLVVFLYLVLIYSISFNAYGVELLAAMPEVFAHTINLVNVLQFVDVELLLKTRYHDINTQIPLALKDNKIPSNSNKQWSTTNQILQRGRNIQSSRNRVFRISDQANNLAWNTPNHCNQNIFLSPNERMRNITNTVDQIKVSTPSNLIWGEEIKTAPFNREDIRDDTMMVAHSDLRAVDEKQIFSVDQISELRALREMHSDLYDIVELIDFHFGFPILMELASNFVSLVSTLYTAMIFMKTTTRAEDNLYMYKFLDYLFWTLLYLAKASAIAISCHSASEEASKSISVVQKVLLEQPLIPSVSSELHLYLTQLCNNHVDFTACGFFSVNLSLLHAIVGATATYIIILIQLN</sequence>
<comment type="function">
    <text evidence="8">Gustatory receptor which mediates acceptance or avoidance behavior, depending on its substrates.</text>
</comment>
<feature type="transmembrane region" description="Helical" evidence="8">
    <location>
        <begin position="120"/>
        <end position="141"/>
    </location>
</feature>
<comment type="subcellular location">
    <subcellularLocation>
        <location evidence="1 8">Cell membrane</location>
        <topology evidence="1 8">Multi-pass membrane protein</topology>
    </subcellularLocation>
</comment>
<evidence type="ECO:0000313" key="10">
    <source>
        <dbReference type="Proteomes" id="UP001233999"/>
    </source>
</evidence>
<evidence type="ECO:0000256" key="6">
    <source>
        <dbReference type="ARBA" id="ARBA00023170"/>
    </source>
</evidence>
<evidence type="ECO:0000313" key="9">
    <source>
        <dbReference type="EMBL" id="KAJ9598345.1"/>
    </source>
</evidence>
<dbReference type="GO" id="GO:0005886">
    <property type="term" value="C:plasma membrane"/>
    <property type="evidence" value="ECO:0007669"/>
    <property type="project" value="UniProtKB-SubCell"/>
</dbReference>
<evidence type="ECO:0000256" key="7">
    <source>
        <dbReference type="ARBA" id="ARBA00023224"/>
    </source>
</evidence>
<proteinExistence type="inferred from homology"/>
<dbReference type="GO" id="GO:0043025">
    <property type="term" value="C:neuronal cell body"/>
    <property type="evidence" value="ECO:0007669"/>
    <property type="project" value="TreeGrafter"/>
</dbReference>
<dbReference type="PANTHER" id="PTHR21143">
    <property type="entry name" value="INVERTEBRATE GUSTATORY RECEPTOR"/>
    <property type="match status" value="1"/>
</dbReference>
<keyword evidence="3 8" id="KW-0812">Transmembrane</keyword>